<evidence type="ECO:0000256" key="1">
    <source>
        <dbReference type="SAM" id="Coils"/>
    </source>
</evidence>
<organism evidence="3 4">
    <name type="scientific">Phellinidium pouzarii</name>
    <dbReference type="NCBI Taxonomy" id="167371"/>
    <lineage>
        <taxon>Eukaryota</taxon>
        <taxon>Fungi</taxon>
        <taxon>Dikarya</taxon>
        <taxon>Basidiomycota</taxon>
        <taxon>Agaricomycotina</taxon>
        <taxon>Agaricomycetes</taxon>
        <taxon>Hymenochaetales</taxon>
        <taxon>Hymenochaetaceae</taxon>
        <taxon>Phellinidium</taxon>
    </lineage>
</organism>
<feature type="region of interest" description="Disordered" evidence="2">
    <location>
        <begin position="1"/>
        <end position="21"/>
    </location>
</feature>
<keyword evidence="4" id="KW-1185">Reference proteome</keyword>
<evidence type="ECO:0000313" key="3">
    <source>
        <dbReference type="EMBL" id="THH05473.1"/>
    </source>
</evidence>
<evidence type="ECO:0000256" key="2">
    <source>
        <dbReference type="SAM" id="MobiDB-lite"/>
    </source>
</evidence>
<gene>
    <name evidence="3" type="ORF">EW145_g4778</name>
</gene>
<protein>
    <submittedName>
        <fullName evidence="3">Uncharacterized protein</fullName>
    </submittedName>
</protein>
<name>A0A4V3XCE4_9AGAM</name>
<dbReference type="Proteomes" id="UP000308199">
    <property type="component" value="Unassembled WGS sequence"/>
</dbReference>
<keyword evidence="1" id="KW-0175">Coiled coil</keyword>
<sequence length="354" mass="38773">MPGPERQVKHKAASDARRKGYPYSRSVRFSDAATVIPCPSTPMKQLTVATEYAESIKLRRKQNVSAAQKHYDNLSARAGRAGSIADAIMDNAGSFALGGAYHPPSMSASMHMLPSAPLPKGPTTQPSVTELENKISQLEKNFAESLGEQINRNDRLERENAELQAKMKSQVKKYEIVLAMMRKATAKNRSSVSKANLDSKVEVQDAMQCDADDERESLPITPSTNPSRPQVSSKDTVTISSFSPSPSASSASSDEELCTPTTTPNMPMREIDDNYDEGYDLSAACLAKTRAEVSLKYGFNKNMNLEETIDQMAEALAVHWKLKDDEDTPTVLASPQTNVVFPQLVVPSIPQFQI</sequence>
<accession>A0A4V3XCE4</accession>
<dbReference type="OrthoDB" id="3270170at2759"/>
<dbReference type="EMBL" id="SGPK01000259">
    <property type="protein sequence ID" value="THH05473.1"/>
    <property type="molecule type" value="Genomic_DNA"/>
</dbReference>
<reference evidence="3 4" key="1">
    <citation type="submission" date="2019-02" db="EMBL/GenBank/DDBJ databases">
        <title>Genome sequencing of the rare red list fungi Phellinidium pouzarii.</title>
        <authorList>
            <person name="Buettner E."/>
            <person name="Kellner H."/>
        </authorList>
    </citation>
    <scope>NUCLEOTIDE SEQUENCE [LARGE SCALE GENOMIC DNA]</scope>
    <source>
        <strain evidence="3 4">DSM 108285</strain>
    </source>
</reference>
<feature type="compositionally biased region" description="Low complexity" evidence="2">
    <location>
        <begin position="240"/>
        <end position="252"/>
    </location>
</feature>
<evidence type="ECO:0000313" key="4">
    <source>
        <dbReference type="Proteomes" id="UP000308199"/>
    </source>
</evidence>
<comment type="caution">
    <text evidence="3">The sequence shown here is derived from an EMBL/GenBank/DDBJ whole genome shotgun (WGS) entry which is preliminary data.</text>
</comment>
<dbReference type="AlphaFoldDB" id="A0A4V3XCE4"/>
<feature type="coiled-coil region" evidence="1">
    <location>
        <begin position="128"/>
        <end position="173"/>
    </location>
</feature>
<feature type="region of interest" description="Disordered" evidence="2">
    <location>
        <begin position="210"/>
        <end position="269"/>
    </location>
</feature>
<feature type="compositionally biased region" description="Polar residues" evidence="2">
    <location>
        <begin position="220"/>
        <end position="239"/>
    </location>
</feature>
<proteinExistence type="predicted"/>